<reference evidence="2 3" key="1">
    <citation type="submission" date="2019-04" db="EMBL/GenBank/DDBJ databases">
        <title>Flavobacterium sp. GS03.</title>
        <authorList>
            <person name="Kim H."/>
        </authorList>
    </citation>
    <scope>NUCLEOTIDE SEQUENCE [LARGE SCALE GENOMIC DNA]</scope>
    <source>
        <strain evidence="2 3">GS03</strain>
    </source>
</reference>
<name>A0A4P7PUY6_9FLAO</name>
<keyword evidence="1" id="KW-1133">Transmembrane helix</keyword>
<accession>A0A4P7PUY6</accession>
<gene>
    <name evidence="2" type="ORF">GS03_02085</name>
</gene>
<evidence type="ECO:0000313" key="3">
    <source>
        <dbReference type="Proteomes" id="UP000296862"/>
    </source>
</evidence>
<feature type="transmembrane region" description="Helical" evidence="1">
    <location>
        <begin position="6"/>
        <end position="24"/>
    </location>
</feature>
<evidence type="ECO:0000313" key="2">
    <source>
        <dbReference type="EMBL" id="QBZ98576.1"/>
    </source>
</evidence>
<dbReference type="Proteomes" id="UP000296862">
    <property type="component" value="Chromosome"/>
</dbReference>
<sequence>MLIQKNTEPIILIIVTSVVLYSIIRSKKLNYLGHHLRHHIIKPSMKTLRMKSITERELKREMVH</sequence>
<keyword evidence="1" id="KW-0472">Membrane</keyword>
<keyword evidence="1" id="KW-0812">Transmembrane</keyword>
<protein>
    <submittedName>
        <fullName evidence="2">Uncharacterized protein</fullName>
    </submittedName>
</protein>
<dbReference type="AlphaFoldDB" id="A0A4P7PUY6"/>
<evidence type="ECO:0000256" key="1">
    <source>
        <dbReference type="SAM" id="Phobius"/>
    </source>
</evidence>
<keyword evidence="3" id="KW-1185">Reference proteome</keyword>
<dbReference type="EMBL" id="CP038810">
    <property type="protein sequence ID" value="QBZ98576.1"/>
    <property type="molecule type" value="Genomic_DNA"/>
</dbReference>
<proteinExistence type="predicted"/>
<organism evidence="2 3">
    <name type="scientific">Flavobacterium sangjuense</name>
    <dbReference type="NCBI Taxonomy" id="2518177"/>
    <lineage>
        <taxon>Bacteria</taxon>
        <taxon>Pseudomonadati</taxon>
        <taxon>Bacteroidota</taxon>
        <taxon>Flavobacteriia</taxon>
        <taxon>Flavobacteriales</taxon>
        <taxon>Flavobacteriaceae</taxon>
        <taxon>Flavobacterium</taxon>
    </lineage>
</organism>
<dbReference type="KEGG" id="fsn:GS03_02085"/>